<organism evidence="3">
    <name type="scientific">marine sediment metagenome</name>
    <dbReference type="NCBI Taxonomy" id="412755"/>
    <lineage>
        <taxon>unclassified sequences</taxon>
        <taxon>metagenomes</taxon>
        <taxon>ecological metagenomes</taxon>
    </lineage>
</organism>
<reference evidence="3" key="1">
    <citation type="journal article" date="2014" name="Front. Microbiol.">
        <title>High frequency of phylogenetically diverse reductive dehalogenase-homologous genes in deep subseafloor sedimentary metagenomes.</title>
        <authorList>
            <person name="Kawai M."/>
            <person name="Futagami T."/>
            <person name="Toyoda A."/>
            <person name="Takaki Y."/>
            <person name="Nishi S."/>
            <person name="Hori S."/>
            <person name="Arai W."/>
            <person name="Tsubouchi T."/>
            <person name="Morono Y."/>
            <person name="Uchiyama I."/>
            <person name="Ito T."/>
            <person name="Fujiyama A."/>
            <person name="Inagaki F."/>
            <person name="Takami H."/>
        </authorList>
    </citation>
    <scope>NUCLEOTIDE SEQUENCE</scope>
    <source>
        <strain evidence="3">Expedition CK06-06</strain>
    </source>
</reference>
<sequence length="223" mass="24077">MGVPVGVHWYSWHRIPFDDDYPHHFPVKEGFAEGVRELQEAGVFVMPYINGRLWDTRDKGSEEDPPGGIKGEVGRLASRPSASLGMAVPLSSLRVRRSWPEQGDPEGGSVAPVQLNGAIELFDEQRHQLQAQGLSLSKVQVTGEADSVVTDNKSVLALGASGDLHHDLAVPTFGEGVSQRVRDKLVHYETAGYGHVYIQTSLFHTDAGSDGTQAAIVGLEQAG</sequence>
<comment type="caution">
    <text evidence="3">The sequence shown here is derived from an EMBL/GenBank/DDBJ whole genome shotgun (WGS) entry which is preliminary data.</text>
</comment>
<gene>
    <name evidence="3" type="ORF">S06H3_13165</name>
</gene>
<dbReference type="AlphaFoldDB" id="X1L066"/>
<dbReference type="Pfam" id="PF19773">
    <property type="entry name" value="DUF6259"/>
    <property type="match status" value="1"/>
</dbReference>
<dbReference type="InterPro" id="IPR046226">
    <property type="entry name" value="DUF6259"/>
</dbReference>
<evidence type="ECO:0000256" key="1">
    <source>
        <dbReference type="SAM" id="MobiDB-lite"/>
    </source>
</evidence>
<proteinExistence type="predicted"/>
<dbReference type="EMBL" id="BARV01006424">
    <property type="protein sequence ID" value="GAI12717.1"/>
    <property type="molecule type" value="Genomic_DNA"/>
</dbReference>
<evidence type="ECO:0000259" key="2">
    <source>
        <dbReference type="Pfam" id="PF19773"/>
    </source>
</evidence>
<accession>X1L066</accession>
<evidence type="ECO:0000313" key="3">
    <source>
        <dbReference type="EMBL" id="GAI12717.1"/>
    </source>
</evidence>
<name>X1L066_9ZZZZ</name>
<protein>
    <recommendedName>
        <fullName evidence="2">DUF6259 domain-containing protein</fullName>
    </recommendedName>
</protein>
<feature type="domain" description="DUF6259" evidence="2">
    <location>
        <begin position="1"/>
        <end position="62"/>
    </location>
</feature>
<feature type="region of interest" description="Disordered" evidence="1">
    <location>
        <begin position="55"/>
        <end position="76"/>
    </location>
</feature>